<keyword evidence="4" id="KW-1185">Reference proteome</keyword>
<feature type="domain" description="Zn(2)-C6 fungal-type" evidence="2">
    <location>
        <begin position="26"/>
        <end position="58"/>
    </location>
</feature>
<dbReference type="SMART" id="SM00066">
    <property type="entry name" value="GAL4"/>
    <property type="match status" value="1"/>
</dbReference>
<evidence type="ECO:0000259" key="2">
    <source>
        <dbReference type="PROSITE" id="PS50048"/>
    </source>
</evidence>
<evidence type="ECO:0000256" key="1">
    <source>
        <dbReference type="SAM" id="MobiDB-lite"/>
    </source>
</evidence>
<organism evidence="3 4">
    <name type="scientific">Scleroderma citrinum Foug A</name>
    <dbReference type="NCBI Taxonomy" id="1036808"/>
    <lineage>
        <taxon>Eukaryota</taxon>
        <taxon>Fungi</taxon>
        <taxon>Dikarya</taxon>
        <taxon>Basidiomycota</taxon>
        <taxon>Agaricomycotina</taxon>
        <taxon>Agaricomycetes</taxon>
        <taxon>Agaricomycetidae</taxon>
        <taxon>Boletales</taxon>
        <taxon>Sclerodermatineae</taxon>
        <taxon>Sclerodermataceae</taxon>
        <taxon>Scleroderma</taxon>
    </lineage>
</organism>
<dbReference type="InterPro" id="IPR001138">
    <property type="entry name" value="Zn2Cys6_DnaBD"/>
</dbReference>
<dbReference type="HOGENOM" id="CLU_061618_0_0_1"/>
<dbReference type="InParanoid" id="A0A0C3DB84"/>
<proteinExistence type="predicted"/>
<evidence type="ECO:0000313" key="4">
    <source>
        <dbReference type="Proteomes" id="UP000053989"/>
    </source>
</evidence>
<dbReference type="CDD" id="cd12148">
    <property type="entry name" value="fungal_TF_MHR"/>
    <property type="match status" value="1"/>
</dbReference>
<dbReference type="Pfam" id="PF00172">
    <property type="entry name" value="Zn_clus"/>
    <property type="match status" value="1"/>
</dbReference>
<dbReference type="GO" id="GO:0000981">
    <property type="term" value="F:DNA-binding transcription factor activity, RNA polymerase II-specific"/>
    <property type="evidence" value="ECO:0007669"/>
    <property type="project" value="InterPro"/>
</dbReference>
<dbReference type="GO" id="GO:0008270">
    <property type="term" value="F:zinc ion binding"/>
    <property type="evidence" value="ECO:0007669"/>
    <property type="project" value="InterPro"/>
</dbReference>
<dbReference type="STRING" id="1036808.A0A0C3DB84"/>
<dbReference type="PANTHER" id="PTHR47783:SF1">
    <property type="entry name" value="ZN(II)2CYS6 TRANSCRIPTION FACTOR (EUROFUNG)"/>
    <property type="match status" value="1"/>
</dbReference>
<dbReference type="EMBL" id="KN822174">
    <property type="protein sequence ID" value="KIM53644.1"/>
    <property type="molecule type" value="Genomic_DNA"/>
</dbReference>
<dbReference type="InterPro" id="IPR036864">
    <property type="entry name" value="Zn2-C6_fun-type_DNA-bd_sf"/>
</dbReference>
<gene>
    <name evidence="3" type="ORF">SCLCIDRAFT_1222613</name>
</gene>
<dbReference type="Gene3D" id="4.10.240.10">
    <property type="entry name" value="Zn(2)-C6 fungal-type DNA-binding domain"/>
    <property type="match status" value="1"/>
</dbReference>
<evidence type="ECO:0000313" key="3">
    <source>
        <dbReference type="EMBL" id="KIM53644.1"/>
    </source>
</evidence>
<protein>
    <recommendedName>
        <fullName evidence="2">Zn(2)-C6 fungal-type domain-containing protein</fullName>
    </recommendedName>
</protein>
<dbReference type="AlphaFoldDB" id="A0A0C3DB84"/>
<sequence>MDPLQIIIESPNAAQSQKKRPRLVTSCDNCRLKKIKCQQPSPETQCDACTLAKIPCRFRDRERYFAERSRSIAGPSATTSFARPTNRPVAQDHFAAGDGSPIEYPSSQHAQVPYGHPQPHSHSQRSSHSPPGTYDTPRPQPYVSPEHAKSSGTQRYSPTDEHAHHRSSSSTSQPYERAPSQPSHYRLPQLFEPTQPQFPQRNWMPQFIQLFITHMGGQCPFLTYEDLCDRLRRQTMTSLMANCIAALGARASDIPEVVARGPQLVAEIYYENAKELLAGSLNQPTLDTLHCVMLLAWSEYKGGHIHGFRQYSDVCNFLTWFADSSDGSHSLLCELPWQLDCRNSRSSSVHTIRTKIGSG</sequence>
<dbReference type="OrthoDB" id="2428527at2759"/>
<dbReference type="PANTHER" id="PTHR47783">
    <property type="entry name" value="ZN(II)2CYS6 TRANSCRIPTION FACTOR (EUROFUNG)-RELATED"/>
    <property type="match status" value="1"/>
</dbReference>
<dbReference type="PROSITE" id="PS00463">
    <property type="entry name" value="ZN2_CY6_FUNGAL_1"/>
    <property type="match status" value="1"/>
</dbReference>
<dbReference type="CDD" id="cd00067">
    <property type="entry name" value="GAL4"/>
    <property type="match status" value="1"/>
</dbReference>
<accession>A0A0C3DB84</accession>
<feature type="compositionally biased region" description="Low complexity" evidence="1">
    <location>
        <begin position="117"/>
        <end position="131"/>
    </location>
</feature>
<reference evidence="4" key="2">
    <citation type="submission" date="2015-01" db="EMBL/GenBank/DDBJ databases">
        <title>Evolutionary Origins and Diversification of the Mycorrhizal Mutualists.</title>
        <authorList>
            <consortium name="DOE Joint Genome Institute"/>
            <consortium name="Mycorrhizal Genomics Consortium"/>
            <person name="Kohler A."/>
            <person name="Kuo A."/>
            <person name="Nagy L.G."/>
            <person name="Floudas D."/>
            <person name="Copeland A."/>
            <person name="Barry K.W."/>
            <person name="Cichocki N."/>
            <person name="Veneault-Fourrey C."/>
            <person name="LaButti K."/>
            <person name="Lindquist E.A."/>
            <person name="Lipzen A."/>
            <person name="Lundell T."/>
            <person name="Morin E."/>
            <person name="Murat C."/>
            <person name="Riley R."/>
            <person name="Ohm R."/>
            <person name="Sun H."/>
            <person name="Tunlid A."/>
            <person name="Henrissat B."/>
            <person name="Grigoriev I.V."/>
            <person name="Hibbett D.S."/>
            <person name="Martin F."/>
        </authorList>
    </citation>
    <scope>NUCLEOTIDE SEQUENCE [LARGE SCALE GENOMIC DNA]</scope>
    <source>
        <strain evidence="4">Foug A</strain>
    </source>
</reference>
<dbReference type="Proteomes" id="UP000053989">
    <property type="component" value="Unassembled WGS sequence"/>
</dbReference>
<dbReference type="SUPFAM" id="SSF57701">
    <property type="entry name" value="Zn2/Cys6 DNA-binding domain"/>
    <property type="match status" value="1"/>
</dbReference>
<dbReference type="PROSITE" id="PS50048">
    <property type="entry name" value="ZN2_CY6_FUNGAL_2"/>
    <property type="match status" value="1"/>
</dbReference>
<name>A0A0C3DB84_9AGAM</name>
<feature type="region of interest" description="Disordered" evidence="1">
    <location>
        <begin position="69"/>
        <end position="187"/>
    </location>
</feature>
<reference evidence="3 4" key="1">
    <citation type="submission" date="2014-04" db="EMBL/GenBank/DDBJ databases">
        <authorList>
            <consortium name="DOE Joint Genome Institute"/>
            <person name="Kuo A."/>
            <person name="Kohler A."/>
            <person name="Nagy L.G."/>
            <person name="Floudas D."/>
            <person name="Copeland A."/>
            <person name="Barry K.W."/>
            <person name="Cichocki N."/>
            <person name="Veneault-Fourrey C."/>
            <person name="LaButti K."/>
            <person name="Lindquist E.A."/>
            <person name="Lipzen A."/>
            <person name="Lundell T."/>
            <person name="Morin E."/>
            <person name="Murat C."/>
            <person name="Sun H."/>
            <person name="Tunlid A."/>
            <person name="Henrissat B."/>
            <person name="Grigoriev I.V."/>
            <person name="Hibbett D.S."/>
            <person name="Martin F."/>
            <person name="Nordberg H.P."/>
            <person name="Cantor M.N."/>
            <person name="Hua S.X."/>
        </authorList>
    </citation>
    <scope>NUCLEOTIDE SEQUENCE [LARGE SCALE GENOMIC DNA]</scope>
    <source>
        <strain evidence="3 4">Foug A</strain>
    </source>
</reference>